<evidence type="ECO:0000313" key="3">
    <source>
        <dbReference type="EMBL" id="GAA2443692.1"/>
    </source>
</evidence>
<dbReference type="RefSeq" id="WP_344594913.1">
    <property type="nucleotide sequence ID" value="NZ_BAAARW010000027.1"/>
</dbReference>
<evidence type="ECO:0000256" key="1">
    <source>
        <dbReference type="SAM" id="MobiDB-lite"/>
    </source>
</evidence>
<organism evidence="3 4">
    <name type="scientific">Actinomadura vinacea</name>
    <dbReference type="NCBI Taxonomy" id="115336"/>
    <lineage>
        <taxon>Bacteria</taxon>
        <taxon>Bacillati</taxon>
        <taxon>Actinomycetota</taxon>
        <taxon>Actinomycetes</taxon>
        <taxon>Streptosporangiales</taxon>
        <taxon>Thermomonosporaceae</taxon>
        <taxon>Actinomadura</taxon>
    </lineage>
</organism>
<feature type="domain" description="DUF397" evidence="2">
    <location>
        <begin position="11"/>
        <end position="64"/>
    </location>
</feature>
<evidence type="ECO:0000259" key="2">
    <source>
        <dbReference type="Pfam" id="PF04149"/>
    </source>
</evidence>
<dbReference type="Pfam" id="PF04149">
    <property type="entry name" value="DUF397"/>
    <property type="match status" value="1"/>
</dbReference>
<dbReference type="InterPro" id="IPR007278">
    <property type="entry name" value="DUF397"/>
</dbReference>
<proteinExistence type="predicted"/>
<reference evidence="4" key="1">
    <citation type="journal article" date="2019" name="Int. J. Syst. Evol. Microbiol.">
        <title>The Global Catalogue of Microorganisms (GCM) 10K type strain sequencing project: providing services to taxonomists for standard genome sequencing and annotation.</title>
        <authorList>
            <consortium name="The Broad Institute Genomics Platform"/>
            <consortium name="The Broad Institute Genome Sequencing Center for Infectious Disease"/>
            <person name="Wu L."/>
            <person name="Ma J."/>
        </authorList>
    </citation>
    <scope>NUCLEOTIDE SEQUENCE [LARGE SCALE GENOMIC DNA]</scope>
    <source>
        <strain evidence="4">JCM 3325</strain>
    </source>
</reference>
<feature type="region of interest" description="Disordered" evidence="1">
    <location>
        <begin position="1"/>
        <end position="23"/>
    </location>
</feature>
<comment type="caution">
    <text evidence="3">The sequence shown here is derived from an EMBL/GenBank/DDBJ whole genome shotgun (WGS) entry which is preliminary data.</text>
</comment>
<gene>
    <name evidence="3" type="ORF">GCM10010191_70350</name>
</gene>
<accession>A0ABP5X6J7</accession>
<dbReference type="EMBL" id="BAAARW010000027">
    <property type="protein sequence ID" value="GAA2443692.1"/>
    <property type="molecule type" value="Genomic_DNA"/>
</dbReference>
<dbReference type="Proteomes" id="UP001501231">
    <property type="component" value="Unassembled WGS sequence"/>
</dbReference>
<sequence>MSSRALDPSTAAWRKSSHSGSGNACVEVADLAGAGIAVRDSTDPAGPTLTFGHHEWNTLLEVIKSGTDGR</sequence>
<evidence type="ECO:0000313" key="4">
    <source>
        <dbReference type="Proteomes" id="UP001501231"/>
    </source>
</evidence>
<protein>
    <submittedName>
        <fullName evidence="3">DUF397 domain-containing protein</fullName>
    </submittedName>
</protein>
<keyword evidence="4" id="KW-1185">Reference proteome</keyword>
<name>A0ABP5X6J7_9ACTN</name>